<feature type="compositionally biased region" description="Basic and acidic residues" evidence="1">
    <location>
        <begin position="285"/>
        <end position="297"/>
    </location>
</feature>
<organism evidence="3 4">
    <name type="scientific">Rhodofomes roseus</name>
    <dbReference type="NCBI Taxonomy" id="34475"/>
    <lineage>
        <taxon>Eukaryota</taxon>
        <taxon>Fungi</taxon>
        <taxon>Dikarya</taxon>
        <taxon>Basidiomycota</taxon>
        <taxon>Agaricomycotina</taxon>
        <taxon>Agaricomycetes</taxon>
        <taxon>Polyporales</taxon>
        <taxon>Rhodofomes</taxon>
    </lineage>
</organism>
<protein>
    <submittedName>
        <fullName evidence="3">Uncharacterized protein</fullName>
    </submittedName>
</protein>
<reference evidence="3 4" key="1">
    <citation type="submission" date="2019-01" db="EMBL/GenBank/DDBJ databases">
        <title>Genome sequencing of the rare red list fungi Fomitopsis rosea.</title>
        <authorList>
            <person name="Buettner E."/>
            <person name="Kellner H."/>
        </authorList>
    </citation>
    <scope>NUCLEOTIDE SEQUENCE [LARGE SCALE GENOMIC DNA]</scope>
    <source>
        <strain evidence="3 4">DSM 105464</strain>
    </source>
</reference>
<proteinExistence type="predicted"/>
<feature type="transmembrane region" description="Helical" evidence="2">
    <location>
        <begin position="134"/>
        <end position="155"/>
    </location>
</feature>
<feature type="transmembrane region" description="Helical" evidence="2">
    <location>
        <begin position="78"/>
        <end position="98"/>
    </location>
</feature>
<keyword evidence="2" id="KW-0472">Membrane</keyword>
<dbReference type="STRING" id="34475.A0A4Y9YSE7"/>
<dbReference type="AlphaFoldDB" id="A0A4Y9YSE7"/>
<feature type="compositionally biased region" description="Polar residues" evidence="1">
    <location>
        <begin position="189"/>
        <end position="203"/>
    </location>
</feature>
<keyword evidence="2" id="KW-0812">Transmembrane</keyword>
<feature type="compositionally biased region" description="Polar residues" evidence="1">
    <location>
        <begin position="242"/>
        <end position="257"/>
    </location>
</feature>
<feature type="transmembrane region" description="Helical" evidence="2">
    <location>
        <begin position="47"/>
        <end position="66"/>
    </location>
</feature>
<feature type="transmembrane region" description="Helical" evidence="2">
    <location>
        <begin position="7"/>
        <end position="27"/>
    </location>
</feature>
<dbReference type="Proteomes" id="UP000298390">
    <property type="component" value="Unassembled WGS sequence"/>
</dbReference>
<gene>
    <name evidence="3" type="ORF">EVJ58_g1952</name>
</gene>
<dbReference type="EMBL" id="SEKV01000068">
    <property type="protein sequence ID" value="TFY65486.1"/>
    <property type="molecule type" value="Genomic_DNA"/>
</dbReference>
<keyword evidence="2" id="KW-1133">Transmembrane helix</keyword>
<evidence type="ECO:0000256" key="2">
    <source>
        <dbReference type="SAM" id="Phobius"/>
    </source>
</evidence>
<accession>A0A4Y9YSE7</accession>
<comment type="caution">
    <text evidence="3">The sequence shown here is derived from an EMBL/GenBank/DDBJ whole genome shotgun (WGS) entry which is preliminary data.</text>
</comment>
<sequence>MNKVFAVYRYFVFALFIACNIGILVVAAKDISLSFTSSDGSTVEVDALLIALGSVGLVFTLPVLLVDALRKETVVRHVWFECFWVGLFCLLQLSSAGVVTLTMSGMGECALYQKNGVTVIGSCDYSTSTLLMAFTWAAAADLLLYLLTVTVIAILHQQDDPLVWKAYVSQYSWFAVRHSLGSEPPTPSLPVQSVPKSGQSEFSNRMVAPRRDTDPEKQAPASLQVPPQTSLPRRPSLEKSQRSPTWTPRQLQLSASVPLSPKTAKAIHSRRVESPAGAPRQPHLRSRDASEGVHEEGPQAAQAALIGLVPYHSPAVAHRA</sequence>
<evidence type="ECO:0000256" key="1">
    <source>
        <dbReference type="SAM" id="MobiDB-lite"/>
    </source>
</evidence>
<evidence type="ECO:0000313" key="3">
    <source>
        <dbReference type="EMBL" id="TFY65486.1"/>
    </source>
</evidence>
<evidence type="ECO:0000313" key="4">
    <source>
        <dbReference type="Proteomes" id="UP000298390"/>
    </source>
</evidence>
<name>A0A4Y9YSE7_9APHY</name>
<feature type="region of interest" description="Disordered" evidence="1">
    <location>
        <begin position="183"/>
        <end position="299"/>
    </location>
</feature>